<dbReference type="EMBL" id="LATL02000174">
    <property type="protein sequence ID" value="KKD36792.1"/>
    <property type="molecule type" value="Genomic_DNA"/>
</dbReference>
<accession>A0A0F5YDS8</accession>
<gene>
    <name evidence="3" type="ORF">WN50_17860</name>
</gene>
<evidence type="ECO:0000256" key="2">
    <source>
        <dbReference type="SAM" id="SignalP"/>
    </source>
</evidence>
<feature type="signal peptide" evidence="2">
    <location>
        <begin position="1"/>
        <end position="22"/>
    </location>
</feature>
<organism evidence="3 4">
    <name type="scientific">Limnoraphis robusta CS-951</name>
    <dbReference type="NCBI Taxonomy" id="1637645"/>
    <lineage>
        <taxon>Bacteria</taxon>
        <taxon>Bacillati</taxon>
        <taxon>Cyanobacteriota</taxon>
        <taxon>Cyanophyceae</taxon>
        <taxon>Oscillatoriophycideae</taxon>
        <taxon>Oscillatoriales</taxon>
        <taxon>Sirenicapillariaceae</taxon>
        <taxon>Limnoraphis</taxon>
    </lineage>
</organism>
<dbReference type="AlphaFoldDB" id="A0A0F5YDS8"/>
<proteinExistence type="predicted"/>
<keyword evidence="2" id="KW-0732">Signal</keyword>
<sequence>MKFKTVINLLFFTAVMSSSVFSQVNSVMNLPQIETVIICRFFKPEPPVQGDGGSRFAEPSNHQNQHNFPDVQA</sequence>
<evidence type="ECO:0000256" key="1">
    <source>
        <dbReference type="SAM" id="MobiDB-lite"/>
    </source>
</evidence>
<reference evidence="3 4" key="1">
    <citation type="submission" date="2015-06" db="EMBL/GenBank/DDBJ databases">
        <title>Draft genome assembly of filamentous brackish cyanobacterium Limnoraphis robusta strain CS-951.</title>
        <authorList>
            <person name="Willis A."/>
            <person name="Parks M."/>
            <person name="Burford M.A."/>
        </authorList>
    </citation>
    <scope>NUCLEOTIDE SEQUENCE [LARGE SCALE GENOMIC DNA]</scope>
    <source>
        <strain evidence="3 4">CS-951</strain>
    </source>
</reference>
<name>A0A0F5YDS8_9CYAN</name>
<comment type="caution">
    <text evidence="3">The sequence shown here is derived from an EMBL/GenBank/DDBJ whole genome shotgun (WGS) entry which is preliminary data.</text>
</comment>
<evidence type="ECO:0000313" key="4">
    <source>
        <dbReference type="Proteomes" id="UP000033607"/>
    </source>
</evidence>
<feature type="chain" id="PRO_5002498058" evidence="2">
    <location>
        <begin position="23"/>
        <end position="73"/>
    </location>
</feature>
<protein>
    <submittedName>
        <fullName evidence="3">Uncharacterized protein</fullName>
    </submittedName>
</protein>
<feature type="region of interest" description="Disordered" evidence="1">
    <location>
        <begin position="48"/>
        <end position="73"/>
    </location>
</feature>
<evidence type="ECO:0000313" key="3">
    <source>
        <dbReference type="EMBL" id="KKD36792.1"/>
    </source>
</evidence>
<dbReference type="Proteomes" id="UP000033607">
    <property type="component" value="Unassembled WGS sequence"/>
</dbReference>